<dbReference type="EMBL" id="KK784916">
    <property type="protein sequence ID" value="KDO62885.1"/>
    <property type="molecule type" value="Genomic_DNA"/>
</dbReference>
<dbReference type="Proteomes" id="UP000027120">
    <property type="component" value="Unassembled WGS sequence"/>
</dbReference>
<keyword evidence="3" id="KW-1185">Reference proteome</keyword>
<reference evidence="2 3" key="1">
    <citation type="submission" date="2014-04" db="EMBL/GenBank/DDBJ databases">
        <authorList>
            <consortium name="International Citrus Genome Consortium"/>
            <person name="Gmitter F."/>
            <person name="Chen C."/>
            <person name="Farmerie W."/>
            <person name="Harkins T."/>
            <person name="Desany B."/>
            <person name="Mohiuddin M."/>
            <person name="Kodira C."/>
            <person name="Borodovsky M."/>
            <person name="Lomsadze A."/>
            <person name="Burns P."/>
            <person name="Jenkins J."/>
            <person name="Prochnik S."/>
            <person name="Shu S."/>
            <person name="Chapman J."/>
            <person name="Pitluck S."/>
            <person name="Schmutz J."/>
            <person name="Rokhsar D."/>
        </authorList>
    </citation>
    <scope>NUCLEOTIDE SEQUENCE</scope>
</reference>
<evidence type="ECO:0000313" key="2">
    <source>
        <dbReference type="EMBL" id="KDO62885.1"/>
    </source>
</evidence>
<gene>
    <name evidence="2" type="ORF">CISIN_1g041062mg</name>
</gene>
<protein>
    <submittedName>
        <fullName evidence="2">Uncharacterized protein</fullName>
    </submittedName>
</protein>
<organism evidence="2 3">
    <name type="scientific">Citrus sinensis</name>
    <name type="common">Sweet orange</name>
    <name type="synonym">Citrus aurantium var. sinensis</name>
    <dbReference type="NCBI Taxonomy" id="2711"/>
    <lineage>
        <taxon>Eukaryota</taxon>
        <taxon>Viridiplantae</taxon>
        <taxon>Streptophyta</taxon>
        <taxon>Embryophyta</taxon>
        <taxon>Tracheophyta</taxon>
        <taxon>Spermatophyta</taxon>
        <taxon>Magnoliopsida</taxon>
        <taxon>eudicotyledons</taxon>
        <taxon>Gunneridae</taxon>
        <taxon>Pentapetalae</taxon>
        <taxon>rosids</taxon>
        <taxon>malvids</taxon>
        <taxon>Sapindales</taxon>
        <taxon>Rutaceae</taxon>
        <taxon>Aurantioideae</taxon>
        <taxon>Citrus</taxon>
    </lineage>
</organism>
<evidence type="ECO:0000313" key="3">
    <source>
        <dbReference type="Proteomes" id="UP000027120"/>
    </source>
</evidence>
<feature type="compositionally biased region" description="Basic residues" evidence="1">
    <location>
        <begin position="176"/>
        <end position="186"/>
    </location>
</feature>
<evidence type="ECO:0000256" key="1">
    <source>
        <dbReference type="SAM" id="MobiDB-lite"/>
    </source>
</evidence>
<name>A0A067F9R5_CITSI</name>
<proteinExistence type="predicted"/>
<feature type="region of interest" description="Disordered" evidence="1">
    <location>
        <begin position="154"/>
        <end position="186"/>
    </location>
</feature>
<sequence length="186" mass="20965">MRTHPDLGKCTVKSDALTRVLGKERLGRVRGFGFAATPSKLALQAITHSNVSQPESRLNDLHAKYNELQASFINYMRTHEVQNCRNEKMQDFEDNSQIQSTNRHGFNESNVENTQCKLLDWKGIRKDFGEGTVASTNPLSKAHHMDLGPNYWKRREQQQHGGDGAAASTAETGQQRLRRRRGSDSG</sequence>
<dbReference type="AlphaFoldDB" id="A0A067F9R5"/>
<accession>A0A067F9R5</accession>